<accession>E8M228</accession>
<dbReference type="EMBL" id="AEVT01000010">
    <property type="protein sequence ID" value="EGA71934.1"/>
    <property type="molecule type" value="Genomic_DNA"/>
</dbReference>
<gene>
    <name evidence="2" type="ORF">VISI1226_14078</name>
</gene>
<evidence type="ECO:0000313" key="3">
    <source>
        <dbReference type="Proteomes" id="UP000006228"/>
    </source>
</evidence>
<reference evidence="2 3" key="1">
    <citation type="journal article" date="2012" name="Int. J. Syst. Evol. Microbiol.">
        <title>Vibrio caribbeanicus sp. nov., isolated from the marine sponge Scleritoderma cyanea.</title>
        <authorList>
            <person name="Hoffmann M."/>
            <person name="Monday S.R."/>
            <person name="Allard M.W."/>
            <person name="Strain E.A."/>
            <person name="Whittaker P."/>
            <person name="Naum M."/>
            <person name="McCarthy P.J."/>
            <person name="Lopez J.V."/>
            <person name="Fischer M."/>
            <person name="Brown E.W."/>
        </authorList>
    </citation>
    <scope>NUCLEOTIDE SEQUENCE [LARGE SCALE GENOMIC DNA]</scope>
    <source>
        <strain evidence="3">DSMZ 21326</strain>
    </source>
</reference>
<comment type="caution">
    <text evidence="2">The sequence shown here is derived from an EMBL/GenBank/DDBJ whole genome shotgun (WGS) entry which is preliminary data.</text>
</comment>
<evidence type="ECO:0000313" key="2">
    <source>
        <dbReference type="EMBL" id="EGA71934.1"/>
    </source>
</evidence>
<proteinExistence type="predicted"/>
<evidence type="ECO:0000256" key="1">
    <source>
        <dbReference type="SAM" id="Phobius"/>
    </source>
</evidence>
<keyword evidence="1" id="KW-0812">Transmembrane</keyword>
<protein>
    <submittedName>
        <fullName evidence="2">Uncharacterized protein</fullName>
    </submittedName>
</protein>
<dbReference type="AlphaFoldDB" id="E8M228"/>
<dbReference type="Proteomes" id="UP000006228">
    <property type="component" value="Unassembled WGS sequence"/>
</dbReference>
<keyword evidence="1" id="KW-0472">Membrane</keyword>
<sequence length="73" mass="9093">MMSIFHYLLLKIVMITIINYIHIWYCQIYICQYVVRATILHTKFMVDNEMIINIILRYFRTKGIFNEYSKFRF</sequence>
<keyword evidence="1" id="KW-1133">Transmembrane helix</keyword>
<feature type="transmembrane region" description="Helical" evidence="1">
    <location>
        <begin position="7"/>
        <end position="25"/>
    </location>
</feature>
<name>E8M228_PHOS4</name>
<organism evidence="2 3">
    <name type="scientific">Vibrio sinaloensis DSM 21326</name>
    <dbReference type="NCBI Taxonomy" id="945550"/>
    <lineage>
        <taxon>Bacteria</taxon>
        <taxon>Pseudomonadati</taxon>
        <taxon>Pseudomonadota</taxon>
        <taxon>Gammaproteobacteria</taxon>
        <taxon>Vibrionales</taxon>
        <taxon>Vibrionaceae</taxon>
        <taxon>Vibrio</taxon>
        <taxon>Vibrio oreintalis group</taxon>
    </lineage>
</organism>